<dbReference type="InterPro" id="IPR016169">
    <property type="entry name" value="FAD-bd_PCMH_sub2"/>
</dbReference>
<accession>H1YWH9</accession>
<evidence type="ECO:0000256" key="9">
    <source>
        <dbReference type="SAM" id="Phobius"/>
    </source>
</evidence>
<name>H1YWH9_9EURY</name>
<proteinExistence type="predicted"/>
<dbReference type="InterPro" id="IPR002550">
    <property type="entry name" value="CNNM"/>
</dbReference>
<dbReference type="FunFam" id="3.10.580.10:FF:000002">
    <property type="entry name" value="Magnesium/cobalt efflux protein CorC"/>
    <property type="match status" value="1"/>
</dbReference>
<keyword evidence="13" id="KW-1185">Reference proteome</keyword>
<dbReference type="InterPro" id="IPR005170">
    <property type="entry name" value="Transptr-assoc_dom"/>
</dbReference>
<feature type="transmembrane region" description="Helical" evidence="9">
    <location>
        <begin position="63"/>
        <end position="87"/>
    </location>
</feature>
<dbReference type="GO" id="GO:0050660">
    <property type="term" value="F:flavin adenine dinucleotide binding"/>
    <property type="evidence" value="ECO:0007669"/>
    <property type="project" value="InterPro"/>
</dbReference>
<evidence type="ECO:0000256" key="4">
    <source>
        <dbReference type="ARBA" id="ARBA00022989"/>
    </source>
</evidence>
<evidence type="ECO:0000256" key="1">
    <source>
        <dbReference type="ARBA" id="ARBA00004141"/>
    </source>
</evidence>
<keyword evidence="2 9" id="KW-0812">Transmembrane</keyword>
<dbReference type="STRING" id="937775.Metlim_1680"/>
<dbReference type="InterPro" id="IPR044751">
    <property type="entry name" value="Ion_transp-like_CBS"/>
</dbReference>
<organism evidence="12 13">
    <name type="scientific">Methanoplanus limicola DSM 2279</name>
    <dbReference type="NCBI Taxonomy" id="937775"/>
    <lineage>
        <taxon>Archaea</taxon>
        <taxon>Methanobacteriati</taxon>
        <taxon>Methanobacteriota</taxon>
        <taxon>Stenosarchaea group</taxon>
        <taxon>Methanomicrobia</taxon>
        <taxon>Methanomicrobiales</taxon>
        <taxon>Methanomicrobiaceae</taxon>
        <taxon>Methanoplanus</taxon>
    </lineage>
</organism>
<dbReference type="HOGENOM" id="CLU_015237_4_1_2"/>
<keyword evidence="7" id="KW-0028">Amino-acid biosynthesis</keyword>
<feature type="transmembrane region" description="Helical" evidence="9">
    <location>
        <begin position="93"/>
        <end position="113"/>
    </location>
</feature>
<evidence type="ECO:0000256" key="3">
    <source>
        <dbReference type="ARBA" id="ARBA00022737"/>
    </source>
</evidence>
<feature type="transmembrane region" description="Helical" evidence="9">
    <location>
        <begin position="12"/>
        <end position="34"/>
    </location>
</feature>
<evidence type="ECO:0000256" key="5">
    <source>
        <dbReference type="ARBA" id="ARBA00023122"/>
    </source>
</evidence>
<feature type="domain" description="CNNM transmembrane" evidence="11">
    <location>
        <begin position="3"/>
        <end position="187"/>
    </location>
</feature>
<dbReference type="EMBL" id="CM001436">
    <property type="protein sequence ID" value="EHQ35781.1"/>
    <property type="molecule type" value="Genomic_DNA"/>
</dbReference>
<dbReference type="SUPFAM" id="SSF56176">
    <property type="entry name" value="FAD-binding/transporter-associated domain-like"/>
    <property type="match status" value="1"/>
</dbReference>
<keyword evidence="4 9" id="KW-1133">Transmembrane helix</keyword>
<dbReference type="InterPro" id="IPR046342">
    <property type="entry name" value="CBS_dom_sf"/>
</dbReference>
<dbReference type="CDD" id="cd04590">
    <property type="entry name" value="CBS_pair_CorC_HlyC_assoc"/>
    <property type="match status" value="1"/>
</dbReference>
<evidence type="ECO:0000313" key="13">
    <source>
        <dbReference type="Proteomes" id="UP000005741"/>
    </source>
</evidence>
<dbReference type="Pfam" id="PF03471">
    <property type="entry name" value="CorC_HlyC"/>
    <property type="match status" value="1"/>
</dbReference>
<dbReference type="InterPro" id="IPR036318">
    <property type="entry name" value="FAD-bd_PCMH-like_sf"/>
</dbReference>
<dbReference type="SMART" id="SM01091">
    <property type="entry name" value="CorC_HlyC"/>
    <property type="match status" value="1"/>
</dbReference>
<protein>
    <submittedName>
        <fullName evidence="12">Uncharacterized protein</fullName>
    </submittedName>
</protein>
<feature type="transmembrane region" description="Helical" evidence="9">
    <location>
        <begin position="125"/>
        <end position="147"/>
    </location>
</feature>
<keyword evidence="3" id="KW-0677">Repeat</keyword>
<dbReference type="PROSITE" id="PS51371">
    <property type="entry name" value="CBS"/>
    <property type="match status" value="2"/>
</dbReference>
<dbReference type="Gene3D" id="3.30.465.10">
    <property type="match status" value="1"/>
</dbReference>
<keyword evidence="6 9" id="KW-0472">Membrane</keyword>
<dbReference type="RefSeq" id="WP_004077631.1">
    <property type="nucleotide sequence ID" value="NZ_CM001436.1"/>
</dbReference>
<evidence type="ECO:0000256" key="8">
    <source>
        <dbReference type="PROSITE-ProRule" id="PRU00703"/>
    </source>
</evidence>
<dbReference type="Proteomes" id="UP000005741">
    <property type="component" value="Chromosome"/>
</dbReference>
<gene>
    <name evidence="12" type="ORF">Metlim_1680</name>
</gene>
<evidence type="ECO:0000256" key="6">
    <source>
        <dbReference type="ARBA" id="ARBA00023136"/>
    </source>
</evidence>
<dbReference type="Pfam" id="PF00571">
    <property type="entry name" value="CBS"/>
    <property type="match status" value="2"/>
</dbReference>
<dbReference type="GO" id="GO:0016020">
    <property type="term" value="C:membrane"/>
    <property type="evidence" value="ECO:0007669"/>
    <property type="project" value="UniProtKB-SubCell"/>
</dbReference>
<dbReference type="GO" id="GO:0009086">
    <property type="term" value="P:methionine biosynthetic process"/>
    <property type="evidence" value="ECO:0007669"/>
    <property type="project" value="UniProtKB-KW"/>
</dbReference>
<dbReference type="SMART" id="SM00116">
    <property type="entry name" value="CBS"/>
    <property type="match status" value="2"/>
</dbReference>
<feature type="domain" description="CBS" evidence="10">
    <location>
        <begin position="268"/>
        <end position="328"/>
    </location>
</feature>
<dbReference type="SUPFAM" id="SSF54631">
    <property type="entry name" value="CBS-domain pair"/>
    <property type="match status" value="1"/>
</dbReference>
<evidence type="ECO:0000313" key="12">
    <source>
        <dbReference type="EMBL" id="EHQ35781.1"/>
    </source>
</evidence>
<dbReference type="Gene3D" id="3.10.580.10">
    <property type="entry name" value="CBS-domain"/>
    <property type="match status" value="1"/>
</dbReference>
<sequence length="424" mass="47522">MVELIEVNVATALFILCLILSAFFSGSEVALISLNHAKVRHLIEENKNGAKALEKLKKNTDHLLITILIGNNLVNIGAASIATAIAIEQFGSVGVGIATGIVTVLMLIFGEIGPKTYAAREAEKFALFSAKGILFLSYILTPVLWFYDGFKKVFRIKGELGSPVVTEEEIKQWIDVGEESGTIEEDEHEMLYRVFRFTDTIAREIMTSRGDVVMISDENSLEEAMELFNKTGFSRIPVYHDQMDNITGTLNVKDVFAAVYNKNTEGGITRLIYDPIFVPESKKIDELLNEIQKQKTHLAIVVDEYGTYAGIITIEDILEELVGEILDEFDVEEPDIKKIDENVFIVDAGAWVDRVNEKLNINLPMDESYETMGGLLIDRLGYIPKKGELMEIDDTGIKLKVMKMRGRRIVDIRLTMQNSKNSIK</sequence>
<dbReference type="PANTHER" id="PTHR22777:SF17">
    <property type="entry name" value="UPF0053 PROTEIN SLL0260"/>
    <property type="match status" value="1"/>
</dbReference>
<reference evidence="12 13" key="1">
    <citation type="submission" date="2011-10" db="EMBL/GenBank/DDBJ databases">
        <title>The Improved High-Quality Draft genome of Methanoplanus limicola DSM 2279.</title>
        <authorList>
            <consortium name="US DOE Joint Genome Institute (JGI-PGF)"/>
            <person name="Lucas S."/>
            <person name="Copeland A."/>
            <person name="Lapidus A."/>
            <person name="Glavina del Rio T."/>
            <person name="Dalin E."/>
            <person name="Tice H."/>
            <person name="Bruce D."/>
            <person name="Goodwin L."/>
            <person name="Pitluck S."/>
            <person name="Peters L."/>
            <person name="Mikhailova N."/>
            <person name="Lu M."/>
            <person name="Kyrpides N."/>
            <person name="Mavromatis K."/>
            <person name="Ivanova N."/>
            <person name="Markowitz V."/>
            <person name="Cheng J.-F."/>
            <person name="Hugenholtz P."/>
            <person name="Woyke T."/>
            <person name="Wu D."/>
            <person name="Wirth R."/>
            <person name="Brambilla E.-M."/>
            <person name="Klenk H.-P."/>
            <person name="Eisen J.A."/>
        </authorList>
    </citation>
    <scope>NUCLEOTIDE SEQUENCE [LARGE SCALE GENOMIC DNA]</scope>
    <source>
        <strain evidence="12 13">DSM 2279</strain>
    </source>
</reference>
<keyword evidence="5 8" id="KW-0129">CBS domain</keyword>
<dbReference type="InParanoid" id="H1YWH9"/>
<dbReference type="Pfam" id="PF01595">
    <property type="entry name" value="CNNM"/>
    <property type="match status" value="1"/>
</dbReference>
<keyword evidence="7" id="KW-0486">Methionine biosynthesis</keyword>
<comment type="subcellular location">
    <subcellularLocation>
        <location evidence="1">Membrane</location>
        <topology evidence="1">Multi-pass membrane protein</topology>
    </subcellularLocation>
</comment>
<feature type="domain" description="CBS" evidence="10">
    <location>
        <begin position="206"/>
        <end position="265"/>
    </location>
</feature>
<evidence type="ECO:0000256" key="7">
    <source>
        <dbReference type="ARBA" id="ARBA00023167"/>
    </source>
</evidence>
<dbReference type="AlphaFoldDB" id="H1YWH9"/>
<dbReference type="PROSITE" id="PS51846">
    <property type="entry name" value="CNNM"/>
    <property type="match status" value="1"/>
</dbReference>
<dbReference type="PANTHER" id="PTHR22777">
    <property type="entry name" value="HEMOLYSIN-RELATED"/>
    <property type="match status" value="1"/>
</dbReference>
<dbReference type="InterPro" id="IPR000644">
    <property type="entry name" value="CBS_dom"/>
</dbReference>
<evidence type="ECO:0000259" key="11">
    <source>
        <dbReference type="PROSITE" id="PS51846"/>
    </source>
</evidence>
<evidence type="ECO:0000259" key="10">
    <source>
        <dbReference type="PROSITE" id="PS51371"/>
    </source>
</evidence>
<evidence type="ECO:0000256" key="2">
    <source>
        <dbReference type="ARBA" id="ARBA00022692"/>
    </source>
</evidence>